<dbReference type="GeneID" id="17276212"/>
<dbReference type="Proteomes" id="UP000013827">
    <property type="component" value="Unassembled WGS sequence"/>
</dbReference>
<dbReference type="AlphaFoldDB" id="A0A0D3K5A5"/>
<proteinExistence type="predicted"/>
<reference evidence="1" key="2">
    <citation type="submission" date="2024-10" db="UniProtKB">
        <authorList>
            <consortium name="EnsemblProtists"/>
        </authorList>
    </citation>
    <scope>IDENTIFICATION</scope>
</reference>
<name>A0A0D3K5A5_EMIH1</name>
<dbReference type="KEGG" id="ehx:EMIHUDRAFT_99223"/>
<accession>A0A0D3K5A5</accession>
<dbReference type="HOGENOM" id="CLU_072942_0_0_1"/>
<evidence type="ECO:0000313" key="1">
    <source>
        <dbReference type="EnsemblProtists" id="EOD30940"/>
    </source>
</evidence>
<keyword evidence="2" id="KW-1185">Reference proteome</keyword>
<reference evidence="2" key="1">
    <citation type="journal article" date="2013" name="Nature">
        <title>Pan genome of the phytoplankton Emiliania underpins its global distribution.</title>
        <authorList>
            <person name="Read B.A."/>
            <person name="Kegel J."/>
            <person name="Klute M.J."/>
            <person name="Kuo A."/>
            <person name="Lefebvre S.C."/>
            <person name="Maumus F."/>
            <person name="Mayer C."/>
            <person name="Miller J."/>
            <person name="Monier A."/>
            <person name="Salamov A."/>
            <person name="Young J."/>
            <person name="Aguilar M."/>
            <person name="Claverie J.M."/>
            <person name="Frickenhaus S."/>
            <person name="Gonzalez K."/>
            <person name="Herman E.K."/>
            <person name="Lin Y.C."/>
            <person name="Napier J."/>
            <person name="Ogata H."/>
            <person name="Sarno A.F."/>
            <person name="Shmutz J."/>
            <person name="Schroeder D."/>
            <person name="de Vargas C."/>
            <person name="Verret F."/>
            <person name="von Dassow P."/>
            <person name="Valentin K."/>
            <person name="Van de Peer Y."/>
            <person name="Wheeler G."/>
            <person name="Dacks J.B."/>
            <person name="Delwiche C.F."/>
            <person name="Dyhrman S.T."/>
            <person name="Glockner G."/>
            <person name="John U."/>
            <person name="Richards T."/>
            <person name="Worden A.Z."/>
            <person name="Zhang X."/>
            <person name="Grigoriev I.V."/>
            <person name="Allen A.E."/>
            <person name="Bidle K."/>
            <person name="Borodovsky M."/>
            <person name="Bowler C."/>
            <person name="Brownlee C."/>
            <person name="Cock J.M."/>
            <person name="Elias M."/>
            <person name="Gladyshev V.N."/>
            <person name="Groth M."/>
            <person name="Guda C."/>
            <person name="Hadaegh A."/>
            <person name="Iglesias-Rodriguez M.D."/>
            <person name="Jenkins J."/>
            <person name="Jones B.M."/>
            <person name="Lawson T."/>
            <person name="Leese F."/>
            <person name="Lindquist E."/>
            <person name="Lobanov A."/>
            <person name="Lomsadze A."/>
            <person name="Malik S.B."/>
            <person name="Marsh M.E."/>
            <person name="Mackinder L."/>
            <person name="Mock T."/>
            <person name="Mueller-Roeber B."/>
            <person name="Pagarete A."/>
            <person name="Parker M."/>
            <person name="Probert I."/>
            <person name="Quesneville H."/>
            <person name="Raines C."/>
            <person name="Rensing S.A."/>
            <person name="Riano-Pachon D.M."/>
            <person name="Richier S."/>
            <person name="Rokitta S."/>
            <person name="Shiraiwa Y."/>
            <person name="Soanes D.M."/>
            <person name="van der Giezen M."/>
            <person name="Wahlund T.M."/>
            <person name="Williams B."/>
            <person name="Wilson W."/>
            <person name="Wolfe G."/>
            <person name="Wurch L.L."/>
        </authorList>
    </citation>
    <scope>NUCLEOTIDE SEQUENCE</scope>
</reference>
<dbReference type="PaxDb" id="2903-EOD30940"/>
<dbReference type="EnsemblProtists" id="EOD30940">
    <property type="protein sequence ID" value="EOD30940"/>
    <property type="gene ID" value="EMIHUDRAFT_99223"/>
</dbReference>
<evidence type="ECO:0000313" key="2">
    <source>
        <dbReference type="Proteomes" id="UP000013827"/>
    </source>
</evidence>
<dbReference type="RefSeq" id="XP_005783369.1">
    <property type="nucleotide sequence ID" value="XM_005783312.1"/>
</dbReference>
<protein>
    <submittedName>
        <fullName evidence="1">Uncharacterized protein</fullName>
    </submittedName>
</protein>
<sequence length="330" mass="35259">MPNPLLFVGKGAALTAAARAADKANEGGGAFQRLGEGRGAAIRLAWPAEALHTVPLERRAAAGDADDPFAHGRPITKRARRAAGELRAVQHQERAEAPREAERAAAEERTAEQAALLAPLAATDTTARLAKRRRSALVAAVLHQPIAEPAGRAAQMLAPLGEHLKRQCDEVARRWDDFQTEMERLDEDGGDADMRSNFANGMRDGYPCQQLTLGFPAGQEAMAYWRPIRDHFSSLVGGGRGSGGVEQLAGVAQAAASALQVAVGANATTAAYCLHGCDPHDSRLEPSCDSTCYPGPTTYLDSVLVRGFAGDPMRQTRKGWRASRWEEGHL</sequence>
<organism evidence="1 2">
    <name type="scientific">Emiliania huxleyi (strain CCMP1516)</name>
    <dbReference type="NCBI Taxonomy" id="280463"/>
    <lineage>
        <taxon>Eukaryota</taxon>
        <taxon>Haptista</taxon>
        <taxon>Haptophyta</taxon>
        <taxon>Prymnesiophyceae</taxon>
        <taxon>Isochrysidales</taxon>
        <taxon>Noelaerhabdaceae</taxon>
        <taxon>Emiliania</taxon>
    </lineage>
</organism>